<evidence type="ECO:0000313" key="2">
    <source>
        <dbReference type="EMBL" id="KGD60557.1"/>
    </source>
</evidence>
<dbReference type="InterPro" id="IPR002035">
    <property type="entry name" value="VWF_A"/>
</dbReference>
<dbReference type="Pfam" id="PF06707">
    <property type="entry name" value="DUF1194"/>
    <property type="match status" value="1"/>
</dbReference>
<dbReference type="SUPFAM" id="SSF48239">
    <property type="entry name" value="Terpenoid cyclases/Protein prenyltransferases"/>
    <property type="match status" value="1"/>
</dbReference>
<gene>
    <name evidence="2" type="ORF">T9A_02292</name>
</gene>
<feature type="domain" description="VWFA" evidence="1">
    <location>
        <begin position="871"/>
        <end position="1052"/>
    </location>
</feature>
<dbReference type="Proteomes" id="UP000029443">
    <property type="component" value="Unassembled WGS sequence"/>
</dbReference>
<dbReference type="PROSITE" id="PS50234">
    <property type="entry name" value="VWFA"/>
    <property type="match status" value="1"/>
</dbReference>
<dbReference type="InterPro" id="IPR036465">
    <property type="entry name" value="vWFA_dom_sf"/>
</dbReference>
<dbReference type="Gene3D" id="3.40.50.410">
    <property type="entry name" value="von Willebrand factor, type A domain"/>
    <property type="match status" value="1"/>
</dbReference>
<dbReference type="InterPro" id="IPR050525">
    <property type="entry name" value="ECM_Assembly_Org"/>
</dbReference>
<dbReference type="InterPro" id="IPR013783">
    <property type="entry name" value="Ig-like_fold"/>
</dbReference>
<dbReference type="PANTHER" id="PTHR24020:SF84">
    <property type="entry name" value="VWFA DOMAIN-CONTAINING PROTEIN"/>
    <property type="match status" value="1"/>
</dbReference>
<dbReference type="InterPro" id="IPR008969">
    <property type="entry name" value="CarboxyPept-like_regulatory"/>
</dbReference>
<dbReference type="RefSeq" id="WP_035248534.1">
    <property type="nucleotide sequence ID" value="NZ_ARXU01000009.1"/>
</dbReference>
<dbReference type="SUPFAM" id="SSF49452">
    <property type="entry name" value="Starch-binding domain-like"/>
    <property type="match status" value="4"/>
</dbReference>
<name>A0ABR4WB64_9GAMM</name>
<dbReference type="InterPro" id="IPR013784">
    <property type="entry name" value="Carb-bd-like_fold"/>
</dbReference>
<dbReference type="SMART" id="SM00327">
    <property type="entry name" value="VWA"/>
    <property type="match status" value="1"/>
</dbReference>
<protein>
    <submittedName>
        <fullName evidence="2">von Willebrand factor type A domain-containing protein</fullName>
    </submittedName>
</protein>
<dbReference type="Gene3D" id="1.50.10.20">
    <property type="match status" value="1"/>
</dbReference>
<dbReference type="Gene3D" id="2.60.40.10">
    <property type="entry name" value="Immunoglobulins"/>
    <property type="match status" value="2"/>
</dbReference>
<dbReference type="PANTHER" id="PTHR24020">
    <property type="entry name" value="COLLAGEN ALPHA"/>
    <property type="match status" value="1"/>
</dbReference>
<dbReference type="SUPFAM" id="SSF49464">
    <property type="entry name" value="Carboxypeptidase regulatory domain-like"/>
    <property type="match status" value="1"/>
</dbReference>
<keyword evidence="3" id="KW-1185">Reference proteome</keyword>
<reference evidence="2 3" key="1">
    <citation type="submission" date="2012-09" db="EMBL/GenBank/DDBJ databases">
        <title>Genome Sequence of alkane-degrading Bacterium Alcanivorax jadensis T9.</title>
        <authorList>
            <person name="Lai Q."/>
            <person name="Shao Z."/>
        </authorList>
    </citation>
    <scope>NUCLEOTIDE SEQUENCE [LARGE SCALE GENOMIC DNA]</scope>
    <source>
        <strain evidence="2 3">T9</strain>
    </source>
</reference>
<organism evidence="2 3">
    <name type="scientific">Alcanivorax jadensis T9</name>
    <dbReference type="NCBI Taxonomy" id="1177181"/>
    <lineage>
        <taxon>Bacteria</taxon>
        <taxon>Pseudomonadati</taxon>
        <taxon>Pseudomonadota</taxon>
        <taxon>Gammaproteobacteria</taxon>
        <taxon>Oceanospirillales</taxon>
        <taxon>Alcanivoracaceae</taxon>
        <taxon>Alcanivorax</taxon>
    </lineage>
</organism>
<accession>A0ABR4WB64</accession>
<sequence>MAASRSGIWGWVRALFCLLLFFPVLGVGSQEAEKQWLVDQIQADGSLDSPASKAITFQSTTEATINLLDADQSLVGDLSGVTSYLASVDADHSAENLSRSIRTAYALGQEFGEAQDELLKRQIAGSGFGAFPGYDPDPLSTAYALETLSLLGITQEPAAYALQYLINVQNDDGSWALAGDVGQVQTTALTMHALWQYRHVYDVESPLQAAEDFLLAQQEGQLWGDTESSALALYALVSRAVDRTSLQQALDALQNRQNPGGDFEQDVYVTALALRVLSAASRPAADITSLTGTLVDAQSGQPLADVDIALAGPESRQLVTDADGGFFANRLTPGHYQLSMSKGGYSTLVLNTVLQTGDKRDVGMLALNIQETDPDTGEPLQTGIVRGTITDRDSGAPLAQATVTLTGTGLSSGTATDGSYLFSEVPAGPLSITVSAQGYESVTGNAEMVAGQTLLFSPGLKASVPEGVSVFGTISSSHQGASISGAMVSAEVQGVAKSVTTDAQGQYRLEDLPAGNLTLGVSAAGFESVSAEAEVSDGASVEFSPLLAPSGDAPQQQPGGFQGVVINAITGRGVMGAQVSVDYLDGTAPITVATDSDGRFQLRELLAAEVEITITASGYSAIGATARVEAGVINDLGELELVPLDSAVNSISGKVVEVRTQDPLLGVLVKVKVSSSTVAGEAMTDSSGRFEVKGLPQGEYTLEFSQVDYQPLSFPVVIATGGDLDLGEVRLRQPGIDALLPDLAVQSTQSGGLLSDPDTFEVSGELDVVIINRGNADLTQPFSVRVFSDSNRDGAFSPDHDAVLGETTVEGILEVDTIQRISVPVQGDLPFRDAPLHILLDAGEAISELSETNNIESTAGECASNQKPYLDLALCLDSSGSVSSPEFILQLEGTAQAIENPNIVPRDGSMRLTLFQFSNNGYLEIDPTIVEEDNVSELADAIRSVRRNTGGTAIHHCIDRATEVLSDASPETALQVIDVSTDGQSSQALAVAASERARNAGIDVINAIGVGRGANESLLNYIVFPKPAGGERGFVLMVDSYEEYIEGISSKVAKETKIPDLTLGALQFVDNGVGELASVAMVIGNAGSADISEDIHITLFDGHPDTGAEIGDLVVSGGVESGAHKNAVMDDVDPDQLQGVTLYARAAIEGQVAECNNTNNLAQKKVAARRGSLTLTLSDSLLAPTEALNLDSLVTNTGGVEADYSVQHSILDSSGALVANLGSKPVPALPSGEQRLLGVVWNSGVTLAGDYQAIAELYSQSGERLDSQTVPISIREGGDVSAPVATVGVGTDNASYYLGDKAVIENTLLNSSSSTLIQPANYRLVVSDESGDVLLNKEYVLAGLAIGQVVQLYENLSLEDVTAGSYEAVGTLTDDDGDVLASDRQAFTVSISSIRAVEGEVQARAASVYQGDPQTCDFTLRNISSEAIQNLTVINTRLDVDNQAELHRDTRTVSLQPGETTTFSDVFGTAGFNLTRHACALQVEENGEQRDVDTAIFQMVEPPISLEATLSLSGKPRLLVLTDKQQDACTAVDWLTLRAEFPKPLSASTLVSVKALNSLFFTLDLEASTPQAFTDLLDSNIGADVNVAVTSLTREAVEVRVSGSALLGGKHNIVAKYPIFLFLQGKLETGLTGFKCGHFPALGQRLGDFEVVDIEVEESESGSSVHEQSEIPSLAQQQQWLDAFLTENGYSYTLVDSLGGFRDALLSGNYQQYLLLADRVPLGHWSAKQLREAVNRGDGLVYAAGDRPRTLPLYQTLGVHPHESLLGNYLFSLLGRDGHRADGVEFMQSPLSEPAYLPLALDRRLPRIHHHQANVAALYQGVSDHSLQCLAYSSQHDAVTYRDYGEGRAVYVGYDLLAEAVAESNSDHHARLLSRALEYTTAENLINRPGAVLPVSLSLQNTGPAVDVQADLAMSSGGEVLNTLPATQNGSLSWRLSLAEAEQRNLHAWLVPNFSQGSATLSAEVTASLGSGASLTLSEMLPLQEGPDTQTLMDVTQAVQAAYGQSLFDLKLKKAALLLEMAVVANSHGHEALAIKKALKATSALAGSSHPDAPSLREDLDWAIWALNR</sequence>
<dbReference type="CDD" id="cd00198">
    <property type="entry name" value="vWFA"/>
    <property type="match status" value="1"/>
</dbReference>
<dbReference type="Gene3D" id="2.60.40.1120">
    <property type="entry name" value="Carboxypeptidase-like, regulatory domain"/>
    <property type="match status" value="5"/>
</dbReference>
<dbReference type="CDD" id="cd00688">
    <property type="entry name" value="ISOPREN_C2_like"/>
    <property type="match status" value="1"/>
</dbReference>
<proteinExistence type="predicted"/>
<dbReference type="InterPro" id="IPR010607">
    <property type="entry name" value="DUF1194"/>
</dbReference>
<dbReference type="Pfam" id="PF13620">
    <property type="entry name" value="CarboxypepD_reg"/>
    <property type="match status" value="5"/>
</dbReference>
<dbReference type="SUPFAM" id="SSF53300">
    <property type="entry name" value="vWA-like"/>
    <property type="match status" value="1"/>
</dbReference>
<dbReference type="EMBL" id="ARXU01000009">
    <property type="protein sequence ID" value="KGD60557.1"/>
    <property type="molecule type" value="Genomic_DNA"/>
</dbReference>
<dbReference type="InterPro" id="IPR008930">
    <property type="entry name" value="Terpenoid_cyclase/PrenylTrfase"/>
</dbReference>
<evidence type="ECO:0000313" key="3">
    <source>
        <dbReference type="Proteomes" id="UP000029443"/>
    </source>
</evidence>
<comment type="caution">
    <text evidence="2">The sequence shown here is derived from an EMBL/GenBank/DDBJ whole genome shotgun (WGS) entry which is preliminary data.</text>
</comment>
<evidence type="ECO:0000259" key="1">
    <source>
        <dbReference type="PROSITE" id="PS50234"/>
    </source>
</evidence>